<comment type="caution">
    <text evidence="6">The sequence shown here is derived from an EMBL/GenBank/DDBJ whole genome shotgun (WGS) entry which is preliminary data.</text>
</comment>
<proteinExistence type="inferred from homology"/>
<gene>
    <name evidence="6" type="ORF">ACFQ2S_00840</name>
</gene>
<evidence type="ECO:0000259" key="5">
    <source>
        <dbReference type="Pfam" id="PF00149"/>
    </source>
</evidence>
<feature type="domain" description="Calcineurin-like phosphoesterase" evidence="5">
    <location>
        <begin position="3"/>
        <end position="187"/>
    </location>
</feature>
<evidence type="ECO:0000256" key="4">
    <source>
        <dbReference type="ARBA" id="ARBA00025742"/>
    </source>
</evidence>
<evidence type="ECO:0000313" key="7">
    <source>
        <dbReference type="Proteomes" id="UP001597108"/>
    </source>
</evidence>
<comment type="similarity">
    <text evidence="4">Belongs to the cyclic nucleotide phosphodiesterase class-III family.</text>
</comment>
<dbReference type="InterPro" id="IPR050884">
    <property type="entry name" value="CNP_phosphodiesterase-III"/>
</dbReference>
<protein>
    <submittedName>
        <fullName evidence="6">Metallophosphoesterase family protein</fullName>
        <ecNumber evidence="6">3.1.-.-</ecNumber>
    </submittedName>
</protein>
<sequence>MHRIVHISDLHFGTEHPDLLEPLRNAINGAGADIVAVSGDLTQRARRHQFRAARAFLDSLAPPWISVPGNHDVPLDKLWDRFFRPYARYREVICEDLCPVRRLGPLTLVGLNTVNPHTWQRGRIGLRNVRRACDTLGEAGGIGVVIAHHPFNQLPDSGKALMRHATAAAGALAECGAQVILTGHLHQWRADPFVTRQQDRNLLQVQVGTSLSRRVRGQPNDFAVLDFDDAGVEVRRMAWFAPAFRTADLRRFDRIGPEWRRA</sequence>
<organism evidence="6 7">
    <name type="scientific">Tropicimonas aquimaris</name>
    <dbReference type="NCBI Taxonomy" id="914152"/>
    <lineage>
        <taxon>Bacteria</taxon>
        <taxon>Pseudomonadati</taxon>
        <taxon>Pseudomonadota</taxon>
        <taxon>Alphaproteobacteria</taxon>
        <taxon>Rhodobacterales</taxon>
        <taxon>Roseobacteraceae</taxon>
        <taxon>Tropicimonas</taxon>
    </lineage>
</organism>
<dbReference type="GO" id="GO:0016787">
    <property type="term" value="F:hydrolase activity"/>
    <property type="evidence" value="ECO:0007669"/>
    <property type="project" value="UniProtKB-KW"/>
</dbReference>
<dbReference type="InterPro" id="IPR004843">
    <property type="entry name" value="Calcineurin-like_PHP"/>
</dbReference>
<evidence type="ECO:0000256" key="2">
    <source>
        <dbReference type="ARBA" id="ARBA00022801"/>
    </source>
</evidence>
<dbReference type="InterPro" id="IPR029052">
    <property type="entry name" value="Metallo-depent_PP-like"/>
</dbReference>
<keyword evidence="1" id="KW-0479">Metal-binding</keyword>
<dbReference type="EC" id="3.1.-.-" evidence="6"/>
<accession>A0ABW3IJM3</accession>
<dbReference type="Proteomes" id="UP001597108">
    <property type="component" value="Unassembled WGS sequence"/>
</dbReference>
<dbReference type="Pfam" id="PF00149">
    <property type="entry name" value="Metallophos"/>
    <property type="match status" value="1"/>
</dbReference>
<dbReference type="PANTHER" id="PTHR42988:SF2">
    <property type="entry name" value="CYCLIC NUCLEOTIDE PHOSPHODIESTERASE CBUA0032-RELATED"/>
    <property type="match status" value="1"/>
</dbReference>
<name>A0ABW3IJM3_9RHOB</name>
<dbReference type="RefSeq" id="WP_386071922.1">
    <property type="nucleotide sequence ID" value="NZ_JBHTJT010000002.1"/>
</dbReference>
<evidence type="ECO:0000313" key="6">
    <source>
        <dbReference type="EMBL" id="MFD0978189.1"/>
    </source>
</evidence>
<keyword evidence="3" id="KW-0408">Iron</keyword>
<evidence type="ECO:0000256" key="3">
    <source>
        <dbReference type="ARBA" id="ARBA00023004"/>
    </source>
</evidence>
<dbReference type="EMBL" id="JBHTJT010000002">
    <property type="protein sequence ID" value="MFD0978189.1"/>
    <property type="molecule type" value="Genomic_DNA"/>
</dbReference>
<dbReference type="PANTHER" id="PTHR42988">
    <property type="entry name" value="PHOSPHOHYDROLASE"/>
    <property type="match status" value="1"/>
</dbReference>
<dbReference type="SUPFAM" id="SSF56300">
    <property type="entry name" value="Metallo-dependent phosphatases"/>
    <property type="match status" value="1"/>
</dbReference>
<reference evidence="7" key="1">
    <citation type="journal article" date="2019" name="Int. J. Syst. Evol. Microbiol.">
        <title>The Global Catalogue of Microorganisms (GCM) 10K type strain sequencing project: providing services to taxonomists for standard genome sequencing and annotation.</title>
        <authorList>
            <consortium name="The Broad Institute Genomics Platform"/>
            <consortium name="The Broad Institute Genome Sequencing Center for Infectious Disease"/>
            <person name="Wu L."/>
            <person name="Ma J."/>
        </authorList>
    </citation>
    <scope>NUCLEOTIDE SEQUENCE [LARGE SCALE GENOMIC DNA]</scope>
    <source>
        <strain evidence="7">CCUG 60524</strain>
    </source>
</reference>
<keyword evidence="2 6" id="KW-0378">Hydrolase</keyword>
<dbReference type="Gene3D" id="3.60.21.10">
    <property type="match status" value="1"/>
</dbReference>
<keyword evidence="7" id="KW-1185">Reference proteome</keyword>
<evidence type="ECO:0000256" key="1">
    <source>
        <dbReference type="ARBA" id="ARBA00022723"/>
    </source>
</evidence>